<dbReference type="AlphaFoldDB" id="A0A1Q3EZP3"/>
<dbReference type="Gene3D" id="3.40.50.1010">
    <property type="entry name" value="5'-nuclease"/>
    <property type="match status" value="1"/>
</dbReference>
<dbReference type="GO" id="GO:0004518">
    <property type="term" value="F:nuclease activity"/>
    <property type="evidence" value="ECO:0007669"/>
    <property type="project" value="InterPro"/>
</dbReference>
<comment type="similarity">
    <text evidence="1">Belongs to the asteroid family.</text>
</comment>
<proteinExistence type="inferred from homology"/>
<protein>
    <submittedName>
        <fullName evidence="4">Putative asteroid</fullName>
    </submittedName>
</protein>
<feature type="region of interest" description="Disordered" evidence="2">
    <location>
        <begin position="768"/>
        <end position="796"/>
    </location>
</feature>
<sequence length="810" mass="94019">MGVRGLTTYIASNAERYLDPHELHDTELVIDGDNLCIQLFVRSEERMSPFGGNYDHFARAVVEFFELLRKCNVRPLVLLDGGYEKSKLKTVRSRMLGRIQFVARVRAGSNRLIIPLLMREVFVEALRVAKVPFMRCLFEADNEIAVLARKLDCPVLSYDSDFYIHNVKYIPYVTVTHKVYRKVIGDEENYEIELVDKRKSKRANRVLAKQGEGIAEESQISDSYNYLDCSLYTIEKLIGTENRLTPEKLPLFATLLGNDYIERRVLSKFYSSMKVGKVSKKVPVPQRRIVAILRWLEHHSVKSATKAVLNQVREKYRGVLKRQLQGAMYGYNCEECTSYEYFGFEPVQEKEEDGGKFEDFLEGEDEPPEELELEEDVEEIDEELESNDEEPEELDDPEPEEDDEIVPIPEETFKWEPWLLEIYQAALTPRFVADLYHSSLYINYPQVEDIARPDSNELCYDLLRFVFALLKSSKKGQSFRYLTRHEKVAQYRWLKFQEVTLPEGVIFNPNKLKNVGLFKVALRELEDCEQIFDRLQVLPNNLQLYFLCLVFWIRKSPHVTNVHVHALILCLIQLQIIDKRLSSKSRDPKVFQKNQKSYLEAQKKTFKKPALDLTAPEISKHCYKQLTSAVTKPEAVLTYELTLPHFGIAERHQRRHAEFDRATAHTFAQLQAVVLNLLTLNALLRHPLEPVRVHELYSGLFLHNVYHAMKSRADPLEYARTTVFRYSGTLFQIHRALYGWMVGTVPDLAERRTVGAKVKKQLQAKKVMKSGPTSRELAENDCVRGEESSDEEQEEFNDLNNKFSQLLMAS</sequence>
<dbReference type="InterPro" id="IPR026832">
    <property type="entry name" value="Asteroid"/>
</dbReference>
<dbReference type="PANTHER" id="PTHR15665">
    <property type="entry name" value="ASTEROID PROTEIN"/>
    <property type="match status" value="1"/>
</dbReference>
<reference evidence="4" key="1">
    <citation type="submission" date="2017-01" db="EMBL/GenBank/DDBJ databases">
        <title>A deep insight into the sialotranscriptome of adult male and female Cluex tarsalis mosquitoes.</title>
        <authorList>
            <person name="Ribeiro J.M."/>
            <person name="Moreira F."/>
            <person name="Bernard K.A."/>
            <person name="Calvo E."/>
        </authorList>
    </citation>
    <scope>NUCLEOTIDE SEQUENCE</scope>
    <source>
        <strain evidence="4">Kern County</strain>
        <tissue evidence="4">Salivary glands</tissue>
    </source>
</reference>
<evidence type="ECO:0000256" key="1">
    <source>
        <dbReference type="ARBA" id="ARBA00007398"/>
    </source>
</evidence>
<accession>A0A1Q3EZP3</accession>
<evidence type="ECO:0000256" key="2">
    <source>
        <dbReference type="SAM" id="MobiDB-lite"/>
    </source>
</evidence>
<dbReference type="InterPro" id="IPR006085">
    <property type="entry name" value="XPG_DNA_repair_N"/>
</dbReference>
<feature type="compositionally biased region" description="Basic and acidic residues" evidence="2">
    <location>
        <begin position="776"/>
        <end position="787"/>
    </location>
</feature>
<dbReference type="PANTHER" id="PTHR15665:SF1">
    <property type="entry name" value="PROTEIN ASTEROID HOMOLOG 1"/>
    <property type="match status" value="1"/>
</dbReference>
<feature type="compositionally biased region" description="Acidic residues" evidence="2">
    <location>
        <begin position="360"/>
        <end position="404"/>
    </location>
</feature>
<organism evidence="4">
    <name type="scientific">Culex tarsalis</name>
    <name type="common">Encephalitis mosquito</name>
    <dbReference type="NCBI Taxonomy" id="7177"/>
    <lineage>
        <taxon>Eukaryota</taxon>
        <taxon>Metazoa</taxon>
        <taxon>Ecdysozoa</taxon>
        <taxon>Arthropoda</taxon>
        <taxon>Hexapoda</taxon>
        <taxon>Insecta</taxon>
        <taxon>Pterygota</taxon>
        <taxon>Neoptera</taxon>
        <taxon>Endopterygota</taxon>
        <taxon>Diptera</taxon>
        <taxon>Nematocera</taxon>
        <taxon>Culicoidea</taxon>
        <taxon>Culicidae</taxon>
        <taxon>Culicinae</taxon>
        <taxon>Culicini</taxon>
        <taxon>Culex</taxon>
        <taxon>Culex</taxon>
    </lineage>
</organism>
<dbReference type="CDD" id="cd18676">
    <property type="entry name" value="PIN_asteroid-like"/>
    <property type="match status" value="1"/>
</dbReference>
<evidence type="ECO:0000259" key="3">
    <source>
        <dbReference type="Pfam" id="PF00752"/>
    </source>
</evidence>
<dbReference type="InterPro" id="IPR029060">
    <property type="entry name" value="PIN-like_dom_sf"/>
</dbReference>
<dbReference type="Pfam" id="PF00752">
    <property type="entry name" value="XPG_N"/>
    <property type="match status" value="1"/>
</dbReference>
<evidence type="ECO:0000313" key="4">
    <source>
        <dbReference type="EMBL" id="JAV20773.1"/>
    </source>
</evidence>
<feature type="region of interest" description="Disordered" evidence="2">
    <location>
        <begin position="358"/>
        <end position="404"/>
    </location>
</feature>
<feature type="domain" description="XPG N-terminal" evidence="3">
    <location>
        <begin position="1"/>
        <end position="95"/>
    </location>
</feature>
<name>A0A1Q3EZP3_CULTA</name>
<dbReference type="EMBL" id="GFDL01014272">
    <property type="protein sequence ID" value="JAV20773.1"/>
    <property type="molecule type" value="Transcribed_RNA"/>
</dbReference>
<dbReference type="SUPFAM" id="SSF88723">
    <property type="entry name" value="PIN domain-like"/>
    <property type="match status" value="1"/>
</dbReference>